<dbReference type="AlphaFoldDB" id="A0A059B4U7"/>
<reference evidence="2" key="1">
    <citation type="submission" date="2013-07" db="EMBL/GenBank/DDBJ databases">
        <title>The genome of Eucalyptus grandis.</title>
        <authorList>
            <person name="Schmutz J."/>
            <person name="Hayes R."/>
            <person name="Myburg A."/>
            <person name="Tuskan G."/>
            <person name="Grattapaglia D."/>
            <person name="Rokhsar D.S."/>
        </authorList>
    </citation>
    <scope>NUCLEOTIDE SEQUENCE</scope>
    <source>
        <tissue evidence="2">Leaf extractions</tissue>
    </source>
</reference>
<feature type="compositionally biased region" description="Basic and acidic residues" evidence="1">
    <location>
        <begin position="91"/>
        <end position="103"/>
    </location>
</feature>
<dbReference type="Gramene" id="KCW61153">
    <property type="protein sequence ID" value="KCW61153"/>
    <property type="gene ID" value="EUGRSUZ_H03923"/>
</dbReference>
<feature type="region of interest" description="Disordered" evidence="1">
    <location>
        <begin position="82"/>
        <end position="103"/>
    </location>
</feature>
<evidence type="ECO:0000256" key="1">
    <source>
        <dbReference type="SAM" id="MobiDB-lite"/>
    </source>
</evidence>
<evidence type="ECO:0000313" key="2">
    <source>
        <dbReference type="EMBL" id="KCW61153.1"/>
    </source>
</evidence>
<name>A0A059B4U7_EUCGR</name>
<proteinExistence type="predicted"/>
<dbReference type="InParanoid" id="A0A059B4U7"/>
<organism evidence="2">
    <name type="scientific">Eucalyptus grandis</name>
    <name type="common">Flooded gum</name>
    <dbReference type="NCBI Taxonomy" id="71139"/>
    <lineage>
        <taxon>Eukaryota</taxon>
        <taxon>Viridiplantae</taxon>
        <taxon>Streptophyta</taxon>
        <taxon>Embryophyta</taxon>
        <taxon>Tracheophyta</taxon>
        <taxon>Spermatophyta</taxon>
        <taxon>Magnoliopsida</taxon>
        <taxon>eudicotyledons</taxon>
        <taxon>Gunneridae</taxon>
        <taxon>Pentapetalae</taxon>
        <taxon>rosids</taxon>
        <taxon>malvids</taxon>
        <taxon>Myrtales</taxon>
        <taxon>Myrtaceae</taxon>
        <taxon>Myrtoideae</taxon>
        <taxon>Eucalypteae</taxon>
        <taxon>Eucalyptus</taxon>
    </lineage>
</organism>
<gene>
    <name evidence="2" type="ORF">EUGRSUZ_H03923</name>
</gene>
<sequence length="103" mass="12216">MDPRLLIISRERGLGKETARTRAILWVTGRTSDARQQKQELNYKVGLLHSFKSLSNTKEMTKTQVHRQINFIKRFVGITRRHVRKQKERTKKGFENGPRRKSR</sequence>
<dbReference type="EMBL" id="KK198760">
    <property type="protein sequence ID" value="KCW61153.1"/>
    <property type="molecule type" value="Genomic_DNA"/>
</dbReference>
<accession>A0A059B4U7</accession>
<protein>
    <submittedName>
        <fullName evidence="2">Uncharacterized protein</fullName>
    </submittedName>
</protein>